<evidence type="ECO:0000313" key="3">
    <source>
        <dbReference type="Proteomes" id="UP001323405"/>
    </source>
</evidence>
<evidence type="ECO:0000313" key="2">
    <source>
        <dbReference type="EMBL" id="KAK4655884.1"/>
    </source>
</evidence>
<keyword evidence="1" id="KW-0472">Membrane</keyword>
<keyword evidence="3" id="KW-1185">Reference proteome</keyword>
<proteinExistence type="predicted"/>
<keyword evidence="1" id="KW-0812">Transmembrane</keyword>
<accession>A0ABR0GJX1</accession>
<feature type="transmembrane region" description="Helical" evidence="1">
    <location>
        <begin position="123"/>
        <end position="152"/>
    </location>
</feature>
<feature type="transmembrane region" description="Helical" evidence="1">
    <location>
        <begin position="323"/>
        <end position="344"/>
    </location>
</feature>
<dbReference type="GeneID" id="87908836"/>
<comment type="caution">
    <text evidence="2">The sequence shown here is derived from an EMBL/GenBank/DDBJ whole genome shotgun (WGS) entry which is preliminary data.</text>
</comment>
<keyword evidence="1" id="KW-1133">Transmembrane helix</keyword>
<feature type="transmembrane region" description="Helical" evidence="1">
    <location>
        <begin position="172"/>
        <end position="190"/>
    </location>
</feature>
<evidence type="ECO:0000256" key="1">
    <source>
        <dbReference type="SAM" id="Phobius"/>
    </source>
</evidence>
<dbReference type="RefSeq" id="XP_062744859.1">
    <property type="nucleotide sequence ID" value="XM_062888929.1"/>
</dbReference>
<name>A0ABR0GJX1_9PEZI</name>
<protein>
    <submittedName>
        <fullName evidence="2">Uncharacterized protein</fullName>
    </submittedName>
</protein>
<sequence length="361" mass="40462">MGTLTLLLSSRLGRGVLALPLLYLSYFCNKRFDRDTLVELVPPILEKGFIPHPSGPVPVLEGIFPWKPANDLFRPISVIFAPSTLSIDPLAWHQMLFFLVDLGPVYLVLLLESFRDGNAYTAAYLATAWNFASQILGLGVLAPLYCWLHFTFSPSTSILALEPRKRLLKEEYIPFLLPLLVALHYAWVYHMFFPHSLDQRHYYTWLWQPAPIWIGLANTILSKTIPTEWVKGSKLVGKGALSLVVAGISMVVWWYVILHSGFSLWEVFVPVTMAKREFVMSMRGLLQYDLLCSFGGLLVWSLGLMVDVWAAGAVELGELIRGLAVVALAGVMGGPGVAMLDAWWWREKRLGRLAGGEQKGM</sequence>
<dbReference type="EMBL" id="JAFFHA010000005">
    <property type="protein sequence ID" value="KAK4655884.1"/>
    <property type="molecule type" value="Genomic_DNA"/>
</dbReference>
<feature type="transmembrane region" description="Helical" evidence="1">
    <location>
        <begin position="91"/>
        <end position="111"/>
    </location>
</feature>
<organism evidence="2 3">
    <name type="scientific">Podospora pseudocomata</name>
    <dbReference type="NCBI Taxonomy" id="2093779"/>
    <lineage>
        <taxon>Eukaryota</taxon>
        <taxon>Fungi</taxon>
        <taxon>Dikarya</taxon>
        <taxon>Ascomycota</taxon>
        <taxon>Pezizomycotina</taxon>
        <taxon>Sordariomycetes</taxon>
        <taxon>Sordariomycetidae</taxon>
        <taxon>Sordariales</taxon>
        <taxon>Podosporaceae</taxon>
        <taxon>Podospora</taxon>
    </lineage>
</organism>
<reference evidence="2 3" key="1">
    <citation type="journal article" date="2023" name="bioRxiv">
        <title>High-quality genome assemblies of four members of thePodospora anserinaspecies complex.</title>
        <authorList>
            <person name="Ament-Velasquez S.L."/>
            <person name="Vogan A.A."/>
            <person name="Wallerman O."/>
            <person name="Hartmann F."/>
            <person name="Gautier V."/>
            <person name="Silar P."/>
            <person name="Giraud T."/>
            <person name="Johannesson H."/>
        </authorList>
    </citation>
    <scope>NUCLEOTIDE SEQUENCE [LARGE SCALE GENOMIC DNA]</scope>
    <source>
        <strain evidence="2 3">CBS 415.72m</strain>
    </source>
</reference>
<dbReference type="Proteomes" id="UP001323405">
    <property type="component" value="Unassembled WGS sequence"/>
</dbReference>
<feature type="transmembrane region" description="Helical" evidence="1">
    <location>
        <begin position="241"/>
        <end position="269"/>
    </location>
</feature>
<feature type="transmembrane region" description="Helical" evidence="1">
    <location>
        <begin position="290"/>
        <end position="311"/>
    </location>
</feature>
<gene>
    <name evidence="2" type="ORF">QC762_306360</name>
</gene>